<dbReference type="PROSITE" id="PS00073">
    <property type="entry name" value="ACYL_COA_DH_2"/>
    <property type="match status" value="1"/>
</dbReference>
<dbReference type="PANTHER" id="PTHR42707:SF2">
    <property type="entry name" value="ACD11 DEHYDROGENASE"/>
    <property type="match status" value="1"/>
</dbReference>
<dbReference type="Pfam" id="PF02770">
    <property type="entry name" value="Acyl-CoA_dh_M"/>
    <property type="match status" value="1"/>
</dbReference>
<dbReference type="Gene3D" id="1.20.140.10">
    <property type="entry name" value="Butyryl-CoA Dehydrogenase, subunit A, domain 3"/>
    <property type="match status" value="1"/>
</dbReference>
<evidence type="ECO:0000256" key="2">
    <source>
        <dbReference type="ARBA" id="ARBA00009347"/>
    </source>
</evidence>
<evidence type="ECO:0000259" key="9">
    <source>
        <dbReference type="Pfam" id="PF18158"/>
    </source>
</evidence>
<evidence type="ECO:0000256" key="3">
    <source>
        <dbReference type="ARBA" id="ARBA00022630"/>
    </source>
</evidence>
<protein>
    <recommendedName>
        <fullName evidence="13">Acyl-CoA dehydrogenase</fullName>
    </recommendedName>
</protein>
<evidence type="ECO:0000256" key="4">
    <source>
        <dbReference type="ARBA" id="ARBA00022827"/>
    </source>
</evidence>
<comment type="similarity">
    <text evidence="2 6">Belongs to the acyl-CoA dehydrogenase family.</text>
</comment>
<dbReference type="Gene3D" id="2.40.110.20">
    <property type="match status" value="1"/>
</dbReference>
<evidence type="ECO:0000313" key="12">
    <source>
        <dbReference type="Proteomes" id="UP001642483"/>
    </source>
</evidence>
<keyword evidence="3 6" id="KW-0285">Flavoprotein</keyword>
<dbReference type="InterPro" id="IPR053998">
    <property type="entry name" value="ACDH-11_C"/>
</dbReference>
<evidence type="ECO:0008006" key="13">
    <source>
        <dbReference type="Google" id="ProtNLM"/>
    </source>
</evidence>
<dbReference type="Pfam" id="PF18158">
    <property type="entry name" value="AidB_N"/>
    <property type="match status" value="1"/>
</dbReference>
<evidence type="ECO:0000313" key="11">
    <source>
        <dbReference type="EMBL" id="CAK8692442.1"/>
    </source>
</evidence>
<keyword evidence="4 6" id="KW-0274">FAD</keyword>
<dbReference type="InterPro" id="IPR036250">
    <property type="entry name" value="AcylCo_DH-like_C"/>
</dbReference>
<accession>A0ABP0GLC5</accession>
<gene>
    <name evidence="11" type="ORF">CVLEPA_LOCUS25707</name>
</gene>
<keyword evidence="6" id="KW-0560">Oxidoreductase</keyword>
<organism evidence="11 12">
    <name type="scientific">Clavelina lepadiformis</name>
    <name type="common">Light-bulb sea squirt</name>
    <name type="synonym">Ascidia lepadiformis</name>
    <dbReference type="NCBI Taxonomy" id="159417"/>
    <lineage>
        <taxon>Eukaryota</taxon>
        <taxon>Metazoa</taxon>
        <taxon>Chordata</taxon>
        <taxon>Tunicata</taxon>
        <taxon>Ascidiacea</taxon>
        <taxon>Aplousobranchia</taxon>
        <taxon>Clavelinidae</taxon>
        <taxon>Clavelina</taxon>
    </lineage>
</organism>
<proteinExistence type="inferred from homology"/>
<dbReference type="SUPFAM" id="SSF47203">
    <property type="entry name" value="Acyl-CoA dehydrogenase C-terminal domain-like"/>
    <property type="match status" value="1"/>
</dbReference>
<dbReference type="InterPro" id="IPR041504">
    <property type="entry name" value="AidB_N"/>
</dbReference>
<evidence type="ECO:0000259" key="8">
    <source>
        <dbReference type="Pfam" id="PF02770"/>
    </source>
</evidence>
<keyword evidence="5" id="KW-0809">Transit peptide</keyword>
<comment type="cofactor">
    <cofactor evidence="1 6">
        <name>FAD</name>
        <dbReference type="ChEBI" id="CHEBI:57692"/>
    </cofactor>
</comment>
<dbReference type="InterPro" id="IPR052904">
    <property type="entry name" value="Acyl-CoA_dehydrogenase-like"/>
</dbReference>
<dbReference type="Pfam" id="PF00441">
    <property type="entry name" value="Acyl-CoA_dh_1"/>
    <property type="match status" value="1"/>
</dbReference>
<dbReference type="Pfam" id="PF22217">
    <property type="entry name" value="ACDH-11_C"/>
    <property type="match status" value="1"/>
</dbReference>
<evidence type="ECO:0000256" key="5">
    <source>
        <dbReference type="ARBA" id="ARBA00022946"/>
    </source>
</evidence>
<feature type="domain" description="Acyl-CoA dehydrogenase/oxidase C-terminal" evidence="7">
    <location>
        <begin position="339"/>
        <end position="497"/>
    </location>
</feature>
<comment type="caution">
    <text evidence="11">The sequence shown here is derived from an EMBL/GenBank/DDBJ whole genome shotgun (WGS) entry which is preliminary data.</text>
</comment>
<sequence length="632" mass="70254">MYRLFLKKPQVSSQLQRLRFSATVQDQASEAYSENSNSHYQHAHTGDFAQEKPILFNPYTNDGMLKSYLQRNIPQEYFQAIDEDLHRFGDAIVSEIDALGDQCELLPPTLTHYDAWGKRIDKVNTCAAWNTMKRIAAKEGLIAHGYKRKYGQWSRMYQMAKLYLFGPSSGLYSCPLAMADGAAKVLESALKDTSFENQFLRNPFERLVSMDPDVFWTSGQWMTEKGGGSDVASATDTLAYEQTDGTYKLYGYKWFTSATDADMTLTLARITDQSGNFIPGSKGLSLFYLETHSLDPEGKSSLNQIQITRLKDKLGTRQLPTGELILDGTVARLVGAPSSGVRSISGMLTLTRIHNSLMSVGGMRHLLLLSKDYLNKRKVFGSLLQDNSLHMQTMARMELECRAGFLFAFEVIRLLGLDESKEGGPTEDEKNLLRLLTPVCKLYTAKQAVSVSSEGLESFGGAGYLEDTGLPRHLRDAQVLSIWEGTTNVLSMDTLRAIAKSRGQVLNSYFISINDRLSKVSDKGKKGLRSSVAKVHIAAGDLRAFISQSSTMGSDTMFLAARDFSYSLARIYMAMLLLEHAAWHGATEADVHAATLWCAQDLCPVTSGLRSGFYSENSSLLDRALVFDSFKK</sequence>
<name>A0ABP0GLC5_CLALP</name>
<evidence type="ECO:0000259" key="10">
    <source>
        <dbReference type="Pfam" id="PF22217"/>
    </source>
</evidence>
<evidence type="ECO:0000256" key="1">
    <source>
        <dbReference type="ARBA" id="ARBA00001974"/>
    </source>
</evidence>
<feature type="domain" description="Adaptive response protein AidB N-terminal" evidence="9">
    <location>
        <begin position="56"/>
        <end position="189"/>
    </location>
</feature>
<dbReference type="InterPro" id="IPR006089">
    <property type="entry name" value="Acyl-CoA_DH_CS"/>
</dbReference>
<reference evidence="11 12" key="1">
    <citation type="submission" date="2024-02" db="EMBL/GenBank/DDBJ databases">
        <authorList>
            <person name="Daric V."/>
            <person name="Darras S."/>
        </authorList>
    </citation>
    <scope>NUCLEOTIDE SEQUENCE [LARGE SCALE GENOMIC DNA]</scope>
</reference>
<dbReference type="Proteomes" id="UP001642483">
    <property type="component" value="Unassembled WGS sequence"/>
</dbReference>
<dbReference type="InterPro" id="IPR009075">
    <property type="entry name" value="AcylCo_DH/oxidase_C"/>
</dbReference>
<feature type="domain" description="Acyl-CoA oxidase/dehydrogenase middle" evidence="8">
    <location>
        <begin position="220"/>
        <end position="327"/>
    </location>
</feature>
<evidence type="ECO:0000259" key="7">
    <source>
        <dbReference type="Pfam" id="PF00441"/>
    </source>
</evidence>
<feature type="domain" description="Acyl-CoA dehydrogenase 11-like C-terminal" evidence="10">
    <location>
        <begin position="504"/>
        <end position="627"/>
    </location>
</feature>
<dbReference type="InterPro" id="IPR006091">
    <property type="entry name" value="Acyl-CoA_Oxase/DH_mid-dom"/>
</dbReference>
<dbReference type="Gene3D" id="6.10.250.600">
    <property type="match status" value="1"/>
</dbReference>
<evidence type="ECO:0000256" key="6">
    <source>
        <dbReference type="RuleBase" id="RU362125"/>
    </source>
</evidence>
<dbReference type="EMBL" id="CAWYQH010000130">
    <property type="protein sequence ID" value="CAK8692442.1"/>
    <property type="molecule type" value="Genomic_DNA"/>
</dbReference>
<dbReference type="SUPFAM" id="SSF56645">
    <property type="entry name" value="Acyl-CoA dehydrogenase NM domain-like"/>
    <property type="match status" value="1"/>
</dbReference>
<dbReference type="PANTHER" id="PTHR42707">
    <property type="entry name" value="ACYL-COA DEHYDROGENASE"/>
    <property type="match status" value="1"/>
</dbReference>
<keyword evidence="12" id="KW-1185">Reference proteome</keyword>
<dbReference type="InterPro" id="IPR009100">
    <property type="entry name" value="AcylCoA_DH/oxidase_NM_dom_sf"/>
</dbReference>